<comment type="caution">
    <text evidence="1">The sequence shown here is derived from an EMBL/GenBank/DDBJ whole genome shotgun (WGS) entry which is preliminary data.</text>
</comment>
<reference evidence="1" key="1">
    <citation type="journal article" name="BMC Genomics">
        <title>Long-read sequencing and de novo genome assembly of marine medaka (Oryzias melastigma).</title>
        <authorList>
            <person name="Liang P."/>
            <person name="Saqib H.S.A."/>
            <person name="Ni X."/>
            <person name="Shen Y."/>
        </authorList>
    </citation>
    <scope>NUCLEOTIDE SEQUENCE</scope>
    <source>
        <strain evidence="1">Bigg-433</strain>
    </source>
</reference>
<evidence type="ECO:0000313" key="1">
    <source>
        <dbReference type="EMBL" id="KAF6720469.1"/>
    </source>
</evidence>
<sequence>FRLCPASFTHVPVLRAAASSSLLRMREGGFAIPSSPSRSFPVRPLWYPEEPHAVGPACPRERRSRVRVCSTSPPGLHRTQRHAVLFAVLKLGTLL</sequence>
<dbReference type="Proteomes" id="UP000646548">
    <property type="component" value="Unassembled WGS sequence"/>
</dbReference>
<proteinExistence type="predicted"/>
<evidence type="ECO:0000313" key="2">
    <source>
        <dbReference type="Proteomes" id="UP000646548"/>
    </source>
</evidence>
<dbReference type="EMBL" id="WKFB01000526">
    <property type="protein sequence ID" value="KAF6720469.1"/>
    <property type="molecule type" value="Genomic_DNA"/>
</dbReference>
<feature type="non-terminal residue" evidence="1">
    <location>
        <position position="95"/>
    </location>
</feature>
<accession>A0A834BZV0</accession>
<name>A0A834BZV0_ORYME</name>
<protein>
    <submittedName>
        <fullName evidence="1">Uncharacterized protein</fullName>
    </submittedName>
</protein>
<gene>
    <name evidence="1" type="ORF">FQA47_015534</name>
</gene>
<dbReference type="AlphaFoldDB" id="A0A834BZV0"/>
<organism evidence="1 2">
    <name type="scientific">Oryzias melastigma</name>
    <name type="common">Marine medaka</name>
    <dbReference type="NCBI Taxonomy" id="30732"/>
    <lineage>
        <taxon>Eukaryota</taxon>
        <taxon>Metazoa</taxon>
        <taxon>Chordata</taxon>
        <taxon>Craniata</taxon>
        <taxon>Vertebrata</taxon>
        <taxon>Euteleostomi</taxon>
        <taxon>Actinopterygii</taxon>
        <taxon>Neopterygii</taxon>
        <taxon>Teleostei</taxon>
        <taxon>Neoteleostei</taxon>
        <taxon>Acanthomorphata</taxon>
        <taxon>Ovalentaria</taxon>
        <taxon>Atherinomorphae</taxon>
        <taxon>Beloniformes</taxon>
        <taxon>Adrianichthyidae</taxon>
        <taxon>Oryziinae</taxon>
        <taxon>Oryzias</taxon>
    </lineage>
</organism>